<accession>A0AAV2BK40</accession>
<name>A0AAV2BK40_9ARAC</name>
<feature type="chain" id="PRO_5043539242" evidence="1">
    <location>
        <begin position="16"/>
        <end position="357"/>
    </location>
</feature>
<comment type="caution">
    <text evidence="2">The sequence shown here is derived from an EMBL/GenBank/DDBJ whole genome shotgun (WGS) entry which is preliminary data.</text>
</comment>
<dbReference type="EMBL" id="CAXIEN010000401">
    <property type="protein sequence ID" value="CAL1296621.1"/>
    <property type="molecule type" value="Genomic_DNA"/>
</dbReference>
<keyword evidence="3" id="KW-1185">Reference proteome</keyword>
<reference evidence="2 3" key="1">
    <citation type="submission" date="2024-04" db="EMBL/GenBank/DDBJ databases">
        <authorList>
            <person name="Rising A."/>
            <person name="Reimegard J."/>
            <person name="Sonavane S."/>
            <person name="Akerstrom W."/>
            <person name="Nylinder S."/>
            <person name="Hedman E."/>
            <person name="Kallberg Y."/>
        </authorList>
    </citation>
    <scope>NUCLEOTIDE SEQUENCE [LARGE SCALE GENOMIC DNA]</scope>
</reference>
<evidence type="ECO:0000313" key="2">
    <source>
        <dbReference type="EMBL" id="CAL1296621.1"/>
    </source>
</evidence>
<dbReference type="Proteomes" id="UP001497382">
    <property type="component" value="Unassembled WGS sequence"/>
</dbReference>
<sequence>MLVLLVLFVLPLSLGQVEQYSPRSEALLQGLEQFQLAAEKQLANIPIPDVRLWKSQRIETNNKLKALRVKLDNVCFYANCGKAAGSGMGILCSLSAFLTFLSNLIGMPFLTPVTSVGVSLCPAAYLTKEATSVMESIYSAKYQNDIQSVLLKDKEVSISLEKWLKFSPHLEMEVQQIFGFDLKSKNSMKFICLNEFCKLLTRFKNFQSALEHMKRGKYSSLLDESIEIDELRKFSKRILDSPIFSNKIRYSLDILNTLIGATNYAGKLTKGYQNILEEKIASAILFLQNNLDIKMPFMIKSSAFILLNVLDLAQEITSLIEETKIIRDGKCPYSDSLKQITDMLEQELKLIESSFPM</sequence>
<keyword evidence="1" id="KW-0732">Signal</keyword>
<feature type="signal peptide" evidence="1">
    <location>
        <begin position="1"/>
        <end position="15"/>
    </location>
</feature>
<protein>
    <submittedName>
        <fullName evidence="2">Uncharacterized protein</fullName>
    </submittedName>
</protein>
<gene>
    <name evidence="2" type="ORF">LARSCL_LOCUS19882</name>
</gene>
<proteinExistence type="predicted"/>
<dbReference type="AlphaFoldDB" id="A0AAV2BK40"/>
<evidence type="ECO:0000256" key="1">
    <source>
        <dbReference type="SAM" id="SignalP"/>
    </source>
</evidence>
<organism evidence="2 3">
    <name type="scientific">Larinioides sclopetarius</name>
    <dbReference type="NCBI Taxonomy" id="280406"/>
    <lineage>
        <taxon>Eukaryota</taxon>
        <taxon>Metazoa</taxon>
        <taxon>Ecdysozoa</taxon>
        <taxon>Arthropoda</taxon>
        <taxon>Chelicerata</taxon>
        <taxon>Arachnida</taxon>
        <taxon>Araneae</taxon>
        <taxon>Araneomorphae</taxon>
        <taxon>Entelegynae</taxon>
        <taxon>Araneoidea</taxon>
        <taxon>Araneidae</taxon>
        <taxon>Larinioides</taxon>
    </lineage>
</organism>
<evidence type="ECO:0000313" key="3">
    <source>
        <dbReference type="Proteomes" id="UP001497382"/>
    </source>
</evidence>